<keyword evidence="2" id="KW-1185">Reference proteome</keyword>
<sequence>MWPISDLLHLLKNERDKSMNSDLYSDENSNHININSFKSIFSLKETTNDKSEIGTTKDSYVMDLFSIKTTIKSLIDENFSNVAFVLPFNLIIPNVSTS</sequence>
<gene>
    <name evidence="1" type="ORF">M9Y10_043361</name>
</gene>
<organism evidence="1 2">
    <name type="scientific">Tritrichomonas musculus</name>
    <dbReference type="NCBI Taxonomy" id="1915356"/>
    <lineage>
        <taxon>Eukaryota</taxon>
        <taxon>Metamonada</taxon>
        <taxon>Parabasalia</taxon>
        <taxon>Tritrichomonadida</taxon>
        <taxon>Tritrichomonadidae</taxon>
        <taxon>Tritrichomonas</taxon>
    </lineage>
</organism>
<evidence type="ECO:0000313" key="1">
    <source>
        <dbReference type="EMBL" id="KAK8884253.1"/>
    </source>
</evidence>
<evidence type="ECO:0000313" key="2">
    <source>
        <dbReference type="Proteomes" id="UP001470230"/>
    </source>
</evidence>
<comment type="caution">
    <text evidence="1">The sequence shown here is derived from an EMBL/GenBank/DDBJ whole genome shotgun (WGS) entry which is preliminary data.</text>
</comment>
<dbReference type="EMBL" id="JAPFFF010000008">
    <property type="protein sequence ID" value="KAK8884253.1"/>
    <property type="molecule type" value="Genomic_DNA"/>
</dbReference>
<reference evidence="1 2" key="1">
    <citation type="submission" date="2024-04" db="EMBL/GenBank/DDBJ databases">
        <title>Tritrichomonas musculus Genome.</title>
        <authorList>
            <person name="Alves-Ferreira E."/>
            <person name="Grigg M."/>
            <person name="Lorenzi H."/>
            <person name="Galac M."/>
        </authorList>
    </citation>
    <scope>NUCLEOTIDE SEQUENCE [LARGE SCALE GENOMIC DNA]</scope>
    <source>
        <strain evidence="1 2">EAF2021</strain>
    </source>
</reference>
<name>A0ABR2K0I5_9EUKA</name>
<proteinExistence type="predicted"/>
<accession>A0ABR2K0I5</accession>
<dbReference type="Proteomes" id="UP001470230">
    <property type="component" value="Unassembled WGS sequence"/>
</dbReference>
<protein>
    <submittedName>
        <fullName evidence="1">Uncharacterized protein</fullName>
    </submittedName>
</protein>